<dbReference type="RefSeq" id="WP_032739296.1">
    <property type="nucleotide sequence ID" value="NZ_AVQD01000014.1"/>
</dbReference>
<gene>
    <name evidence="2" type="ORF">BBM1128_08655</name>
</gene>
<dbReference type="EMBL" id="AVQD01000014">
    <property type="protein sequence ID" value="KOA39549.1"/>
    <property type="molecule type" value="Genomic_DNA"/>
</dbReference>
<feature type="compositionally biased region" description="Basic and acidic residues" evidence="1">
    <location>
        <begin position="94"/>
        <end position="103"/>
    </location>
</feature>
<dbReference type="GO" id="GO:0004177">
    <property type="term" value="F:aminopeptidase activity"/>
    <property type="evidence" value="ECO:0007669"/>
    <property type="project" value="UniProtKB-KW"/>
</dbReference>
<dbReference type="AlphaFoldDB" id="A0A0L7AWF1"/>
<keyword evidence="2" id="KW-0031">Aminopeptidase</keyword>
<evidence type="ECO:0000256" key="1">
    <source>
        <dbReference type="SAM" id="MobiDB-lite"/>
    </source>
</evidence>
<accession>A0A0L7AWF1</accession>
<sequence>MTTEEHPTMEPVIWFEGTLIRDPQPHGGQYDWLLETLADADGDVPKITIRARGAEHSANIRDNAHKGSRLMVKGGAGDEGSGIDIEATSLAFDPSHDEPDGKR</sequence>
<dbReference type="PATRIC" id="fig|1365965.3.peg.1741"/>
<keyword evidence="2" id="KW-0645">Protease</keyword>
<keyword evidence="2" id="KW-0378">Hydrolase</keyword>
<reference evidence="2 3" key="1">
    <citation type="journal article" date="2015" name="Int J Genomics">
        <title>Comparative Genomics Revealed Genetic Diversity and Species/Strain-Level Differences in Carbohydrate Metabolism of Three Probiotic Bifidobacterial Species.</title>
        <authorList>
            <person name="Odamaki T."/>
            <person name="Horigome A."/>
            <person name="Sugahara H."/>
            <person name="Hashikura N."/>
            <person name="Minami J."/>
            <person name="Xiao J.Z."/>
            <person name="Abe F."/>
        </authorList>
    </citation>
    <scope>NUCLEOTIDE SEQUENCE [LARGE SCALE GENOMIC DNA]</scope>
    <source>
        <strain evidence="2 3">MCC 1128</strain>
    </source>
</reference>
<feature type="region of interest" description="Disordered" evidence="1">
    <location>
        <begin position="72"/>
        <end position="103"/>
    </location>
</feature>
<name>A0A0L7AWF1_BIFBR</name>
<protein>
    <submittedName>
        <fullName evidence="2">Aminopeptidase</fullName>
    </submittedName>
</protein>
<evidence type="ECO:0000313" key="3">
    <source>
        <dbReference type="Proteomes" id="UP000037193"/>
    </source>
</evidence>
<evidence type="ECO:0000313" key="2">
    <source>
        <dbReference type="EMBL" id="KOA39549.1"/>
    </source>
</evidence>
<comment type="caution">
    <text evidence="2">The sequence shown here is derived from an EMBL/GenBank/DDBJ whole genome shotgun (WGS) entry which is preliminary data.</text>
</comment>
<proteinExistence type="predicted"/>
<dbReference type="Proteomes" id="UP000037193">
    <property type="component" value="Unassembled WGS sequence"/>
</dbReference>
<organism evidence="2 3">
    <name type="scientific">Bifidobacterium breve MCC 1128</name>
    <dbReference type="NCBI Taxonomy" id="1365965"/>
    <lineage>
        <taxon>Bacteria</taxon>
        <taxon>Bacillati</taxon>
        <taxon>Actinomycetota</taxon>
        <taxon>Actinomycetes</taxon>
        <taxon>Bifidobacteriales</taxon>
        <taxon>Bifidobacteriaceae</taxon>
        <taxon>Bifidobacterium</taxon>
    </lineage>
</organism>